<gene>
    <name evidence="1" type="ORF">D8S85_20785</name>
</gene>
<evidence type="ECO:0000313" key="1">
    <source>
        <dbReference type="EMBL" id="AZS31742.1"/>
    </source>
</evidence>
<dbReference type="KEGG" id="buy:D8S85_20785"/>
<dbReference type="AlphaFoldDB" id="A0A3S9VYZ9"/>
<evidence type="ECO:0000313" key="2">
    <source>
        <dbReference type="Proteomes" id="UP000270673"/>
    </source>
</evidence>
<name>A0A3S9VYZ9_9BACT</name>
<keyword evidence="2" id="KW-1185">Reference proteome</keyword>
<dbReference type="Proteomes" id="UP000270673">
    <property type="component" value="Chromosome"/>
</dbReference>
<accession>A0A3S9VYZ9</accession>
<dbReference type="EMBL" id="CP032819">
    <property type="protein sequence ID" value="AZS31742.1"/>
    <property type="molecule type" value="Genomic_DNA"/>
</dbReference>
<organism evidence="1 2">
    <name type="scientific">Butyricimonas faecalis</name>
    <dbReference type="NCBI Taxonomy" id="2093856"/>
    <lineage>
        <taxon>Bacteria</taxon>
        <taxon>Pseudomonadati</taxon>
        <taxon>Bacteroidota</taxon>
        <taxon>Bacteroidia</taxon>
        <taxon>Bacteroidales</taxon>
        <taxon>Odoribacteraceae</taxon>
        <taxon>Butyricimonas</taxon>
    </lineage>
</organism>
<sequence>MRLYLMTERWLQMKEMELHWLNIKKREMRKVIFIWMLCCGLVACNREDKETHASFKDMEWFVVEDSDDELDHLIYEFYVSTGIPLFYTDTIRSRTEINEWGREYTLYQILNPNYMIEGMANLWTFKKSEDREKLKKGVEFFRDQVYPKLPEGYRSPCYLLVDKLYQKEFYQDEVGARKGLNTTVIGKISEMDEMSEEDQKRLAWEVVAEELYDTISVNYEKELDAFFQVSFLLCNKKDVYSDLITKFKNNIPNYKAAVHGSATDPREAGFLRWWQSNWYTPEYKDDVCGYLIEVLLGDDDGFATRNAGFSGCLKKYDMMKDIAIELGLRN</sequence>
<proteinExistence type="predicted"/>
<protein>
    <submittedName>
        <fullName evidence="1">Uncharacterized protein</fullName>
    </submittedName>
</protein>
<reference evidence="1 2" key="1">
    <citation type="submission" date="2018-10" db="EMBL/GenBank/DDBJ databases">
        <title>Butyricimonas faecalis sp. nov., isolated from human faeces and emended description of the genus Butyricimonas.</title>
        <authorList>
            <person name="Le Roy T."/>
            <person name="Van der Smissen P."/>
            <person name="Paquot A."/>
            <person name="Delzenne N."/>
            <person name="Muccioli G."/>
            <person name="Collet J.-F."/>
            <person name="Cani P.D."/>
        </authorList>
    </citation>
    <scope>NUCLEOTIDE SEQUENCE [LARGE SCALE GENOMIC DNA]</scope>
    <source>
        <strain evidence="1 2">H184</strain>
    </source>
</reference>